<dbReference type="KEGG" id="phr:C6569_20475"/>
<accession>A0A2S0NGQ6</accession>
<evidence type="ECO:0000256" key="1">
    <source>
        <dbReference type="SAM" id="MobiDB-lite"/>
    </source>
</evidence>
<dbReference type="Proteomes" id="UP000237889">
    <property type="component" value="Chromosome"/>
</dbReference>
<feature type="compositionally biased region" description="Low complexity" evidence="1">
    <location>
        <begin position="26"/>
        <end position="38"/>
    </location>
</feature>
<feature type="region of interest" description="Disordered" evidence="1">
    <location>
        <begin position="26"/>
        <end position="52"/>
    </location>
</feature>
<evidence type="ECO:0000256" key="2">
    <source>
        <dbReference type="SAM" id="SignalP"/>
    </source>
</evidence>
<dbReference type="AlphaFoldDB" id="A0A2S0NGQ6"/>
<dbReference type="RefSeq" id="WP_106750596.1">
    <property type="nucleotide sequence ID" value="NZ_CP027668.1"/>
</dbReference>
<gene>
    <name evidence="3" type="ORF">C6569_20475</name>
</gene>
<dbReference type="EMBL" id="CP027668">
    <property type="protein sequence ID" value="AVO47226.1"/>
    <property type="molecule type" value="Genomic_DNA"/>
</dbReference>
<evidence type="ECO:0000313" key="3">
    <source>
        <dbReference type="EMBL" id="AVO47226.1"/>
    </source>
</evidence>
<dbReference type="Gene3D" id="2.60.40.1880">
    <property type="entry name" value="Invasion associated locus B (IalB) protein"/>
    <property type="match status" value="1"/>
</dbReference>
<feature type="chain" id="PRO_5015645307" evidence="2">
    <location>
        <begin position="26"/>
        <end position="203"/>
    </location>
</feature>
<keyword evidence="2" id="KW-0732">Signal</keyword>
<name>A0A2S0NGQ6_9HYPH</name>
<sequence>MWRVGLSPRSALFLLVAAAVSPASLAPAQQPAPLTRPATPLPPGTSVAPAPAPLFPNGASSVVETFGDWTVDCRAAEGRKLCLLAQSQGDTRSGQRVFAIELRAPREGRSDGTILMPFGLKLENGAILKLDDKDLGQGVRFSTCVPAGCLLPVSFPKVATDAMTSATKLTVAALSLSSGEAVTFNVTLNGFSAALARAAQLGD</sequence>
<proteinExistence type="predicted"/>
<dbReference type="InterPro" id="IPR010642">
    <property type="entry name" value="Invasion_prot_B"/>
</dbReference>
<protein>
    <submittedName>
        <fullName evidence="3">Invasion protein</fullName>
    </submittedName>
</protein>
<organism evidence="3 4">
    <name type="scientific">Phreatobacter cathodiphilus</name>
    <dbReference type="NCBI Taxonomy" id="1868589"/>
    <lineage>
        <taxon>Bacteria</taxon>
        <taxon>Pseudomonadati</taxon>
        <taxon>Pseudomonadota</taxon>
        <taxon>Alphaproteobacteria</taxon>
        <taxon>Hyphomicrobiales</taxon>
        <taxon>Phreatobacteraceae</taxon>
        <taxon>Phreatobacter</taxon>
    </lineage>
</organism>
<dbReference type="OrthoDB" id="9814802at2"/>
<evidence type="ECO:0000313" key="4">
    <source>
        <dbReference type="Proteomes" id="UP000237889"/>
    </source>
</evidence>
<keyword evidence="4" id="KW-1185">Reference proteome</keyword>
<feature type="signal peptide" evidence="2">
    <location>
        <begin position="1"/>
        <end position="25"/>
    </location>
</feature>
<reference evidence="3 4" key="1">
    <citation type="submission" date="2018-03" db="EMBL/GenBank/DDBJ databases">
        <title>Genome sequencing of Phreatobacter sp.</title>
        <authorList>
            <person name="Kim S.-J."/>
            <person name="Heo J."/>
            <person name="Kwon S.-W."/>
        </authorList>
    </citation>
    <scope>NUCLEOTIDE SEQUENCE [LARGE SCALE GENOMIC DNA]</scope>
    <source>
        <strain evidence="3 4">S-12</strain>
    </source>
</reference>
<dbReference type="InterPro" id="IPR038696">
    <property type="entry name" value="IalB_sf"/>
</dbReference>
<dbReference type="Pfam" id="PF06776">
    <property type="entry name" value="IalB"/>
    <property type="match status" value="1"/>
</dbReference>